<reference evidence="2 3" key="1">
    <citation type="submission" date="2017-03" db="EMBL/GenBank/DDBJ databases">
        <title>WGS assembly of Porphyra umbilicalis.</title>
        <authorList>
            <person name="Brawley S.H."/>
            <person name="Blouin N.A."/>
            <person name="Ficko-Blean E."/>
            <person name="Wheeler G.L."/>
            <person name="Lohr M."/>
            <person name="Goodson H.V."/>
            <person name="Jenkins J.W."/>
            <person name="Blaby-Haas C.E."/>
            <person name="Helliwell K.E."/>
            <person name="Chan C."/>
            <person name="Marriage T."/>
            <person name="Bhattacharya D."/>
            <person name="Klein A.S."/>
            <person name="Badis Y."/>
            <person name="Brodie J."/>
            <person name="Cao Y."/>
            <person name="Collen J."/>
            <person name="Dittami S.M."/>
            <person name="Gachon C.M."/>
            <person name="Green B.R."/>
            <person name="Karpowicz S."/>
            <person name="Kim J.W."/>
            <person name="Kudahl U."/>
            <person name="Lin S."/>
            <person name="Michel G."/>
            <person name="Mittag M."/>
            <person name="Olson B.J."/>
            <person name="Pangilinan J."/>
            <person name="Peng Y."/>
            <person name="Qiu H."/>
            <person name="Shu S."/>
            <person name="Singer J.T."/>
            <person name="Smith A.G."/>
            <person name="Sprecher B.N."/>
            <person name="Wagner V."/>
            <person name="Wang W."/>
            <person name="Wang Z.-Y."/>
            <person name="Yan J."/>
            <person name="Yarish C."/>
            <person name="Zoeuner-Riek S."/>
            <person name="Zhuang Y."/>
            <person name="Zou Y."/>
            <person name="Lindquist E.A."/>
            <person name="Grimwood J."/>
            <person name="Barry K."/>
            <person name="Rokhsar D.S."/>
            <person name="Schmutz J."/>
            <person name="Stiller J.W."/>
            <person name="Grossman A.R."/>
            <person name="Prochnik S.E."/>
        </authorList>
    </citation>
    <scope>NUCLEOTIDE SEQUENCE [LARGE SCALE GENOMIC DNA]</scope>
    <source>
        <strain evidence="2">4086291</strain>
    </source>
</reference>
<sequence>MLPSATPHPPIRPPQAAAAAPALFRPPRSVQPNQSRIYRVSTSLTPLLSRRSSATAASQMSTPLTVPLVAHLENSYVLVRCRKSRRMATCSSSCLSTSTDKRAAAPGRGAAASHALYTAGSGKTSGSKAGGGKKEGSDASSARRLDRLVLSTGAVPADDAVVDPCGNDGAGVGTWSVPAPDAPPPSAEAAGARAAATPALDDAPAVRPPSPSAYALWPSAPAVPVAAAATAARTAAALRAAASSTIALFGRPCSRPHTQTQISRCRTRRPRRRASFFPRTLVPSGRNRAAPFASTAARRGARVIRNSSPPRSSSSSSAASSRASARTASTSAGPSRPNAFQHRHTRTTFVKTREEGCERGELRWRRVVAVIVQVAPDAADVALHIVVRHEGHLGARRPALPPHVHNRGVQGRSQLRGGGRALPHGGARARQGAPPRGVHQLRQLQEDGKRRVERVAEHGGVDDSSSDQLPKLPQVVYSSPPKIVTSAWWRTEKFASAHTASSHWPPTTATVRSWFDETLRLSRKKVDSRHKALIGQRPASLPPVRPQRMCPMEKSAAINRNGGAEPQGSAPAAGVDALKCLGSFHLGRGSHSERVLDERLEGVPHKRPQAAVDDFLPREHVRDGGQVCPPVREQGRRQRDCEGGQLPPLDGPSVSCKRQDRRRSGGNPGDGGPGDRRLVNGQLERLLHVKGDRQNLEGAAPIEVLQVGLGVHLQRRQRLRVVRHLRVAPLRLGAGVEKEDAPVFVLRHDLLAPATDLNTGAARRAGVLPVGVGGALKAPLLPPSVLVPPYTRRAAATNVVPSQEPPHYRSREEKVADAISLKCDTPLLPQLRACREQMHLREAVLRAQGLSFAQPPKGRPRLPRMPPTSFLSARRRDESDRLNGISTGAIHGKYQVRQSPHALHIIRTARQWPADDPASTLCAAVGGAADCGCTARRVGIGGCRRAGWRLDALHLDDPKSWRLTPAPALAAGGVLAALVALPHQGGPTKIDGGNPTRRLPILTISVTASHTRRTAIAVPDPSIVPTAIVPIAVSNPSIVPTAIVTIAKTVNTVNVLPSALSSAPPPCKAGHDVGGGRQRRATLHGCRDSSRHRLLRGSAAVVVPLNPRPIMVARGC</sequence>
<proteinExistence type="predicted"/>
<gene>
    <name evidence="2" type="ORF">BU14_0138s0020</name>
</gene>
<feature type="compositionally biased region" description="Low complexity" evidence="1">
    <location>
        <begin position="307"/>
        <end position="336"/>
    </location>
</feature>
<dbReference type="Proteomes" id="UP000218209">
    <property type="component" value="Unassembled WGS sequence"/>
</dbReference>
<evidence type="ECO:0000256" key="1">
    <source>
        <dbReference type="SAM" id="MobiDB-lite"/>
    </source>
</evidence>
<accession>A0A1X6P9Y2</accession>
<feature type="compositionally biased region" description="Basic and acidic residues" evidence="1">
    <location>
        <begin position="132"/>
        <end position="144"/>
    </location>
</feature>
<evidence type="ECO:0000313" key="2">
    <source>
        <dbReference type="EMBL" id="OSX77674.1"/>
    </source>
</evidence>
<feature type="region of interest" description="Disordered" evidence="1">
    <location>
        <begin position="396"/>
        <end position="473"/>
    </location>
</feature>
<dbReference type="AlphaFoldDB" id="A0A1X6P9Y2"/>
<organism evidence="2 3">
    <name type="scientific">Porphyra umbilicalis</name>
    <name type="common">Purple laver</name>
    <name type="synonym">Red alga</name>
    <dbReference type="NCBI Taxonomy" id="2786"/>
    <lineage>
        <taxon>Eukaryota</taxon>
        <taxon>Rhodophyta</taxon>
        <taxon>Bangiophyceae</taxon>
        <taxon>Bangiales</taxon>
        <taxon>Bangiaceae</taxon>
        <taxon>Porphyra</taxon>
    </lineage>
</organism>
<keyword evidence="3" id="KW-1185">Reference proteome</keyword>
<protein>
    <submittedName>
        <fullName evidence="2">Uncharacterized protein</fullName>
    </submittedName>
</protein>
<feature type="compositionally biased region" description="Low complexity" evidence="1">
    <location>
        <begin position="187"/>
        <end position="196"/>
    </location>
</feature>
<feature type="compositionally biased region" description="Basic residues" evidence="1">
    <location>
        <begin position="265"/>
        <end position="274"/>
    </location>
</feature>
<feature type="region of interest" description="Disordered" evidence="1">
    <location>
        <begin position="600"/>
        <end position="678"/>
    </location>
</feature>
<feature type="region of interest" description="Disordered" evidence="1">
    <location>
        <begin position="119"/>
        <end position="144"/>
    </location>
</feature>
<name>A0A1X6P9Y2_PORUM</name>
<feature type="region of interest" description="Disordered" evidence="1">
    <location>
        <begin position="174"/>
        <end position="196"/>
    </location>
</feature>
<feature type="compositionally biased region" description="Basic and acidic residues" evidence="1">
    <location>
        <begin position="444"/>
        <end position="461"/>
    </location>
</feature>
<evidence type="ECO:0000313" key="3">
    <source>
        <dbReference type="Proteomes" id="UP000218209"/>
    </source>
</evidence>
<dbReference type="EMBL" id="KV918831">
    <property type="protein sequence ID" value="OSX77674.1"/>
    <property type="molecule type" value="Genomic_DNA"/>
</dbReference>
<feature type="region of interest" description="Disordered" evidence="1">
    <location>
        <begin position="255"/>
        <end position="352"/>
    </location>
</feature>
<feature type="compositionally biased region" description="Basic and acidic residues" evidence="1">
    <location>
        <begin position="633"/>
        <end position="642"/>
    </location>
</feature>